<sequence>MNTCLDILLSVNTHWMRTLYTFLFRKVSKDILGILLYPTLIFAFEVRLASFEIDPLKADSGQDERFLSTEHSFEGDIHLKRQTRSRDGLKEHVH</sequence>
<dbReference type="Proteomes" id="UP000887116">
    <property type="component" value="Unassembled WGS sequence"/>
</dbReference>
<comment type="caution">
    <text evidence="1">The sequence shown here is derived from an EMBL/GenBank/DDBJ whole genome shotgun (WGS) entry which is preliminary data.</text>
</comment>
<keyword evidence="2" id="KW-1185">Reference proteome</keyword>
<evidence type="ECO:0000313" key="2">
    <source>
        <dbReference type="Proteomes" id="UP000887116"/>
    </source>
</evidence>
<organism evidence="1 2">
    <name type="scientific">Trichonephila clavata</name>
    <name type="common">Joro spider</name>
    <name type="synonym">Nephila clavata</name>
    <dbReference type="NCBI Taxonomy" id="2740835"/>
    <lineage>
        <taxon>Eukaryota</taxon>
        <taxon>Metazoa</taxon>
        <taxon>Ecdysozoa</taxon>
        <taxon>Arthropoda</taxon>
        <taxon>Chelicerata</taxon>
        <taxon>Arachnida</taxon>
        <taxon>Araneae</taxon>
        <taxon>Araneomorphae</taxon>
        <taxon>Entelegynae</taxon>
        <taxon>Araneoidea</taxon>
        <taxon>Nephilidae</taxon>
        <taxon>Trichonephila</taxon>
    </lineage>
</organism>
<evidence type="ECO:0000313" key="1">
    <source>
        <dbReference type="EMBL" id="GFR12869.1"/>
    </source>
</evidence>
<accession>A0A8X6GYH1</accession>
<dbReference type="AlphaFoldDB" id="A0A8X6GYH1"/>
<name>A0A8X6GYH1_TRICU</name>
<dbReference type="EMBL" id="BMAO01017030">
    <property type="protein sequence ID" value="GFR12869.1"/>
    <property type="molecule type" value="Genomic_DNA"/>
</dbReference>
<proteinExistence type="predicted"/>
<protein>
    <submittedName>
        <fullName evidence="1">Uncharacterized protein</fullName>
    </submittedName>
</protein>
<reference evidence="1" key="1">
    <citation type="submission" date="2020-07" db="EMBL/GenBank/DDBJ databases">
        <title>Multicomponent nature underlies the extraordinary mechanical properties of spider dragline silk.</title>
        <authorList>
            <person name="Kono N."/>
            <person name="Nakamura H."/>
            <person name="Mori M."/>
            <person name="Yoshida Y."/>
            <person name="Ohtoshi R."/>
            <person name="Malay A.D."/>
            <person name="Moran D.A.P."/>
            <person name="Tomita M."/>
            <person name="Numata K."/>
            <person name="Arakawa K."/>
        </authorList>
    </citation>
    <scope>NUCLEOTIDE SEQUENCE</scope>
</reference>
<gene>
    <name evidence="1" type="ORF">TNCT_194801</name>
</gene>